<evidence type="ECO:0000256" key="3">
    <source>
        <dbReference type="ARBA" id="ARBA00022630"/>
    </source>
</evidence>
<organism evidence="11">
    <name type="scientific">hydrothermal vent metagenome</name>
    <dbReference type="NCBI Taxonomy" id="652676"/>
    <lineage>
        <taxon>unclassified sequences</taxon>
        <taxon>metagenomes</taxon>
        <taxon>ecological metagenomes</taxon>
    </lineage>
</organism>
<dbReference type="HAMAP" id="MF_00462">
    <property type="entry name" value="RsxD_RnfD"/>
    <property type="match status" value="1"/>
</dbReference>
<dbReference type="NCBIfam" id="NF002011">
    <property type="entry name" value="PRK00816.1"/>
    <property type="match status" value="1"/>
</dbReference>
<evidence type="ECO:0000256" key="9">
    <source>
        <dbReference type="ARBA" id="ARBA00023136"/>
    </source>
</evidence>
<keyword evidence="9 10" id="KW-0472">Membrane</keyword>
<evidence type="ECO:0000256" key="8">
    <source>
        <dbReference type="ARBA" id="ARBA00022989"/>
    </source>
</evidence>
<keyword evidence="5 10" id="KW-0812">Transmembrane</keyword>
<feature type="transmembrane region" description="Helical" evidence="10">
    <location>
        <begin position="250"/>
        <end position="267"/>
    </location>
</feature>
<evidence type="ECO:0000256" key="6">
    <source>
        <dbReference type="ARBA" id="ARBA00022967"/>
    </source>
</evidence>
<dbReference type="PANTHER" id="PTHR30578:SF0">
    <property type="entry name" value="ION-TRANSLOCATING OXIDOREDUCTASE COMPLEX SUBUNIT D"/>
    <property type="match status" value="1"/>
</dbReference>
<proteinExistence type="inferred from homology"/>
<reference evidence="11" key="1">
    <citation type="submission" date="2018-06" db="EMBL/GenBank/DDBJ databases">
        <authorList>
            <person name="Zhirakovskaya E."/>
        </authorList>
    </citation>
    <scope>NUCLEOTIDE SEQUENCE</scope>
</reference>
<keyword evidence="1" id="KW-0813">Transport</keyword>
<keyword evidence="6" id="KW-1278">Translocase</keyword>
<dbReference type="GO" id="GO:0055085">
    <property type="term" value="P:transmembrane transport"/>
    <property type="evidence" value="ECO:0007669"/>
    <property type="project" value="InterPro"/>
</dbReference>
<sequence>MMEMTTPSSITRIMLHVLYALVPGIVAYVIFFGWGVVINIIIAVITAIATEVLMLQLRKRPIKPFIMDGSAVVTAVLLALALPNLAPWWLIFIGVSFAIIIGKHLYGGLGYNPFNPAMIGYALLLISFPLEMTVWLQPENTLSFAQSLNYSLYSTFNNINIDAMTMATTLDTVKTQSGLGESFAAIQTSAPAVFGQFAGKGWEWINLAFLFGGLWLLYRRVISWQIPVAFLASIFVMALLFYPSTETSPLFHLFSGATMLCAFFIATDPVTASTTPTGRLIYAAGIGVFAYVIRMWGGYPDGIAFGVLLMNMAAPTIDYYTRPKAFGENA</sequence>
<dbReference type="NCBIfam" id="TIGR01946">
    <property type="entry name" value="rnfD"/>
    <property type="match status" value="1"/>
</dbReference>
<protein>
    <submittedName>
        <fullName evidence="11">Electron transport complex protein RnfD</fullName>
    </submittedName>
</protein>
<feature type="transmembrane region" description="Helical" evidence="10">
    <location>
        <begin position="88"/>
        <end position="106"/>
    </location>
</feature>
<feature type="transmembrane region" description="Helical" evidence="10">
    <location>
        <begin position="36"/>
        <end position="53"/>
    </location>
</feature>
<keyword evidence="3" id="KW-0285">Flavoprotein</keyword>
<dbReference type="InterPro" id="IPR004338">
    <property type="entry name" value="NqrB/RnfD"/>
</dbReference>
<evidence type="ECO:0000256" key="1">
    <source>
        <dbReference type="ARBA" id="ARBA00022448"/>
    </source>
</evidence>
<dbReference type="InterPro" id="IPR011303">
    <property type="entry name" value="RnfD_bac"/>
</dbReference>
<keyword evidence="4" id="KW-0288">FMN</keyword>
<dbReference type="GO" id="GO:0005886">
    <property type="term" value="C:plasma membrane"/>
    <property type="evidence" value="ECO:0007669"/>
    <property type="project" value="TreeGrafter"/>
</dbReference>
<keyword evidence="7" id="KW-0249">Electron transport</keyword>
<name>A0A3B0ZS43_9ZZZZ</name>
<dbReference type="EMBL" id="UOFT01000022">
    <property type="protein sequence ID" value="VAW92040.1"/>
    <property type="molecule type" value="Genomic_DNA"/>
</dbReference>
<evidence type="ECO:0000256" key="2">
    <source>
        <dbReference type="ARBA" id="ARBA00022553"/>
    </source>
</evidence>
<dbReference type="Pfam" id="PF03116">
    <property type="entry name" value="NQR2_RnfD_RnfE"/>
    <property type="match status" value="1"/>
</dbReference>
<evidence type="ECO:0000256" key="4">
    <source>
        <dbReference type="ARBA" id="ARBA00022643"/>
    </source>
</evidence>
<keyword evidence="8 10" id="KW-1133">Transmembrane helix</keyword>
<feature type="transmembrane region" description="Helical" evidence="10">
    <location>
        <begin position="118"/>
        <end position="136"/>
    </location>
</feature>
<feature type="transmembrane region" description="Helical" evidence="10">
    <location>
        <begin position="65"/>
        <end position="82"/>
    </location>
</feature>
<gene>
    <name evidence="11" type="ORF">MNBD_GAMMA23-867</name>
</gene>
<feature type="transmembrane region" description="Helical" evidence="10">
    <location>
        <begin position="12"/>
        <end position="30"/>
    </location>
</feature>
<dbReference type="AlphaFoldDB" id="A0A3B0ZS43"/>
<keyword evidence="2" id="KW-0597">Phosphoprotein</keyword>
<accession>A0A3B0ZS43</accession>
<evidence type="ECO:0000256" key="10">
    <source>
        <dbReference type="SAM" id="Phobius"/>
    </source>
</evidence>
<dbReference type="PANTHER" id="PTHR30578">
    <property type="entry name" value="ELECTRON TRANSPORT COMPLEX PROTEIN RNFD"/>
    <property type="match status" value="1"/>
</dbReference>
<feature type="transmembrane region" description="Helical" evidence="10">
    <location>
        <begin position="225"/>
        <end position="244"/>
    </location>
</feature>
<evidence type="ECO:0000313" key="11">
    <source>
        <dbReference type="EMBL" id="VAW92040.1"/>
    </source>
</evidence>
<dbReference type="GO" id="GO:0022900">
    <property type="term" value="P:electron transport chain"/>
    <property type="evidence" value="ECO:0007669"/>
    <property type="project" value="InterPro"/>
</dbReference>
<evidence type="ECO:0000256" key="5">
    <source>
        <dbReference type="ARBA" id="ARBA00022692"/>
    </source>
</evidence>
<evidence type="ECO:0000256" key="7">
    <source>
        <dbReference type="ARBA" id="ARBA00022982"/>
    </source>
</evidence>